<evidence type="ECO:0000313" key="3">
    <source>
        <dbReference type="Proteomes" id="UP001374584"/>
    </source>
</evidence>
<dbReference type="AlphaFoldDB" id="A0AAN9M1Y7"/>
<evidence type="ECO:0000256" key="1">
    <source>
        <dbReference type="SAM" id="Phobius"/>
    </source>
</evidence>
<evidence type="ECO:0000313" key="2">
    <source>
        <dbReference type="EMBL" id="KAK7346650.1"/>
    </source>
</evidence>
<feature type="transmembrane region" description="Helical" evidence="1">
    <location>
        <begin position="36"/>
        <end position="55"/>
    </location>
</feature>
<keyword evidence="3" id="KW-1185">Reference proteome</keyword>
<reference evidence="2 3" key="1">
    <citation type="submission" date="2024-01" db="EMBL/GenBank/DDBJ databases">
        <title>The genomes of 5 underutilized Papilionoideae crops provide insights into root nodulation and disease resistanc.</title>
        <authorList>
            <person name="Jiang F."/>
        </authorList>
    </citation>
    <scope>NUCLEOTIDE SEQUENCE [LARGE SCALE GENOMIC DNA]</scope>
    <source>
        <strain evidence="2">JINMINGXINNONG_FW02</strain>
        <tissue evidence="2">Leaves</tissue>
    </source>
</reference>
<proteinExistence type="predicted"/>
<dbReference type="Proteomes" id="UP001374584">
    <property type="component" value="Unassembled WGS sequence"/>
</dbReference>
<accession>A0AAN9M1Y7</accession>
<keyword evidence="1" id="KW-0812">Transmembrane</keyword>
<gene>
    <name evidence="2" type="ORF">VNO80_21173</name>
</gene>
<keyword evidence="1" id="KW-0472">Membrane</keyword>
<name>A0AAN9M1Y7_PHACN</name>
<keyword evidence="1" id="KW-1133">Transmembrane helix</keyword>
<comment type="caution">
    <text evidence="2">The sequence shown here is derived from an EMBL/GenBank/DDBJ whole genome shotgun (WGS) entry which is preliminary data.</text>
</comment>
<sequence>MVSTTFFLPADFLKAQRILRPRFSFNKKVSVARPCLLINLIANAPLLPILSLCLLPTIHCSYRWKGGHYTCLDSVINEERRARKRGAVTEGFLMHL</sequence>
<organism evidence="2 3">
    <name type="scientific">Phaseolus coccineus</name>
    <name type="common">Scarlet runner bean</name>
    <name type="synonym">Phaseolus multiflorus</name>
    <dbReference type="NCBI Taxonomy" id="3886"/>
    <lineage>
        <taxon>Eukaryota</taxon>
        <taxon>Viridiplantae</taxon>
        <taxon>Streptophyta</taxon>
        <taxon>Embryophyta</taxon>
        <taxon>Tracheophyta</taxon>
        <taxon>Spermatophyta</taxon>
        <taxon>Magnoliopsida</taxon>
        <taxon>eudicotyledons</taxon>
        <taxon>Gunneridae</taxon>
        <taxon>Pentapetalae</taxon>
        <taxon>rosids</taxon>
        <taxon>fabids</taxon>
        <taxon>Fabales</taxon>
        <taxon>Fabaceae</taxon>
        <taxon>Papilionoideae</taxon>
        <taxon>50 kb inversion clade</taxon>
        <taxon>NPAAA clade</taxon>
        <taxon>indigoferoid/millettioid clade</taxon>
        <taxon>Phaseoleae</taxon>
        <taxon>Phaseolus</taxon>
    </lineage>
</organism>
<dbReference type="EMBL" id="JAYMYR010000008">
    <property type="protein sequence ID" value="KAK7346650.1"/>
    <property type="molecule type" value="Genomic_DNA"/>
</dbReference>
<protein>
    <submittedName>
        <fullName evidence="2">Uncharacterized protein</fullName>
    </submittedName>
</protein>